<keyword evidence="3" id="KW-1185">Reference proteome</keyword>
<dbReference type="Proteomes" id="UP001305421">
    <property type="component" value="Chromosome"/>
</dbReference>
<keyword evidence="1" id="KW-1133">Transmembrane helix</keyword>
<protein>
    <submittedName>
        <fullName evidence="2">Uncharacterized protein</fullName>
    </submittedName>
</protein>
<evidence type="ECO:0000313" key="2">
    <source>
        <dbReference type="EMBL" id="WNH48923.1"/>
    </source>
</evidence>
<sequence length="118" mass="13224">MKTMATAGARRLTNAFVRVSLKAADWLHLLLWVVSICYLLLVNLNRAAFRDPTFYGMHATSFVSYHAAVFWSAHLAVLLLTVAVIVRIGTRRRTAPAELLAALFGWGMLLWSLSFAWS</sequence>
<keyword evidence="1" id="KW-0472">Membrane</keyword>
<feature type="transmembrane region" description="Helical" evidence="1">
    <location>
        <begin position="62"/>
        <end position="86"/>
    </location>
</feature>
<organism evidence="2 3">
    <name type="scientific">Stenotrophomonas aracearum</name>
    <dbReference type="NCBI Taxonomy" id="3003272"/>
    <lineage>
        <taxon>Bacteria</taxon>
        <taxon>Pseudomonadati</taxon>
        <taxon>Pseudomonadota</taxon>
        <taxon>Gammaproteobacteria</taxon>
        <taxon>Lysobacterales</taxon>
        <taxon>Lysobacteraceae</taxon>
        <taxon>Stenotrophomonas</taxon>
    </lineage>
</organism>
<keyword evidence="1" id="KW-0812">Transmembrane</keyword>
<evidence type="ECO:0000256" key="1">
    <source>
        <dbReference type="SAM" id="Phobius"/>
    </source>
</evidence>
<evidence type="ECO:0000313" key="3">
    <source>
        <dbReference type="Proteomes" id="UP001305421"/>
    </source>
</evidence>
<accession>A0ABY9YEX5</accession>
<dbReference type="RefSeq" id="WP_311183425.1">
    <property type="nucleotide sequence ID" value="NZ_CP115543.1"/>
</dbReference>
<feature type="transmembrane region" description="Helical" evidence="1">
    <location>
        <begin position="21"/>
        <end position="42"/>
    </location>
</feature>
<feature type="transmembrane region" description="Helical" evidence="1">
    <location>
        <begin position="98"/>
        <end position="117"/>
    </location>
</feature>
<name>A0ABY9YEX5_9GAMM</name>
<reference evidence="2 3" key="1">
    <citation type="submission" date="2022-12" db="EMBL/GenBank/DDBJ databases">
        <title>Two new species, Stenotrophomonas aracearum and Stenotrophomonas oahuensis, isolated from Anthurium (Araceae family) in Hawaii.</title>
        <authorList>
            <person name="Chunag S.C."/>
            <person name="Dobhal S."/>
            <person name="Alvarez A."/>
            <person name="Arif M."/>
        </authorList>
    </citation>
    <scope>NUCLEOTIDE SEQUENCE [LARGE SCALE GENOMIC DNA]</scope>
    <source>
        <strain evidence="2 3">A5588</strain>
    </source>
</reference>
<dbReference type="EMBL" id="CP115543">
    <property type="protein sequence ID" value="WNH48923.1"/>
    <property type="molecule type" value="Genomic_DNA"/>
</dbReference>
<gene>
    <name evidence="2" type="ORF">PDM28_00900</name>
</gene>
<proteinExistence type="predicted"/>